<reference evidence="1" key="1">
    <citation type="submission" date="2023-03" db="EMBL/GenBank/DDBJ databases">
        <title>Complete genome of Cladonia borealis.</title>
        <authorList>
            <person name="Park H."/>
        </authorList>
    </citation>
    <scope>NUCLEOTIDE SEQUENCE</scope>
    <source>
        <strain evidence="1">ANT050790</strain>
    </source>
</reference>
<evidence type="ECO:0000313" key="2">
    <source>
        <dbReference type="Proteomes" id="UP001166286"/>
    </source>
</evidence>
<proteinExistence type="predicted"/>
<protein>
    <submittedName>
        <fullName evidence="1">Uncharacterized protein</fullName>
    </submittedName>
</protein>
<sequence>MADEDTIPDDNPQVKMPIEDSMADFIVPDGDSIHDDDPHIDWRTQVNTPIDIANDDDLSSVVSDPPTVGGFLDLDRRRPRELVEAETIRSNQPLGLPYAVFTAQSLTVDRIYESNDNLAIYAFSLVVYLWLVVCLRLQYDQTPEDRSVSSRMAAYFLAAHTVVKTIHGVTWQGLKFATQYWEERIANQGRGDSWLKDDDWYQDIPSLEEQPRSTDQVADVHLRILETEGKAELLKAIMDKEKDGLKTPLRDVVRNPATRANHEREILIMLASIDMHLLKAIIQGQVSRKAETPSDPV</sequence>
<organism evidence="1 2">
    <name type="scientific">Cladonia borealis</name>
    <dbReference type="NCBI Taxonomy" id="184061"/>
    <lineage>
        <taxon>Eukaryota</taxon>
        <taxon>Fungi</taxon>
        <taxon>Dikarya</taxon>
        <taxon>Ascomycota</taxon>
        <taxon>Pezizomycotina</taxon>
        <taxon>Lecanoromycetes</taxon>
        <taxon>OSLEUM clade</taxon>
        <taxon>Lecanoromycetidae</taxon>
        <taxon>Lecanorales</taxon>
        <taxon>Lecanorineae</taxon>
        <taxon>Cladoniaceae</taxon>
        <taxon>Cladonia</taxon>
    </lineage>
</organism>
<evidence type="ECO:0000313" key="1">
    <source>
        <dbReference type="EMBL" id="KAK0514225.1"/>
    </source>
</evidence>
<comment type="caution">
    <text evidence="1">The sequence shown here is derived from an EMBL/GenBank/DDBJ whole genome shotgun (WGS) entry which is preliminary data.</text>
</comment>
<name>A0AA39R3N1_9LECA</name>
<dbReference type="EMBL" id="JAFEKC020000005">
    <property type="protein sequence ID" value="KAK0514225.1"/>
    <property type="molecule type" value="Genomic_DNA"/>
</dbReference>
<dbReference type="Proteomes" id="UP001166286">
    <property type="component" value="Unassembled WGS sequence"/>
</dbReference>
<accession>A0AA39R3N1</accession>
<keyword evidence="2" id="KW-1185">Reference proteome</keyword>
<gene>
    <name evidence="1" type="ORF">JMJ35_002842</name>
</gene>
<dbReference type="AlphaFoldDB" id="A0AA39R3N1"/>